<name>A0A853IEH7_9GAMM</name>
<dbReference type="InterPro" id="IPR012675">
    <property type="entry name" value="Beta-grasp_dom_sf"/>
</dbReference>
<accession>A0A853IEH7</accession>
<dbReference type="AlphaFoldDB" id="A0A853IEH7"/>
<dbReference type="Pfam" id="PF02597">
    <property type="entry name" value="ThiS"/>
    <property type="match status" value="1"/>
</dbReference>
<dbReference type="CDD" id="cd00754">
    <property type="entry name" value="Ubl_MoaD"/>
    <property type="match status" value="1"/>
</dbReference>
<sequence>MIKVLFFGRLREQLAVDSIDLNDNVESLSVIIEQLKQRGDNWQQTLSNPNLKAAINQTMVPFNSSVKDGDEVALFPPVTGG</sequence>
<dbReference type="NCBIfam" id="TIGR01682">
    <property type="entry name" value="moaD"/>
    <property type="match status" value="1"/>
</dbReference>
<dbReference type="RefSeq" id="WP_180570938.1">
    <property type="nucleotide sequence ID" value="NZ_JACCKB010000054.1"/>
</dbReference>
<comment type="caution">
    <text evidence="1">The sequence shown here is derived from an EMBL/GenBank/DDBJ whole genome shotgun (WGS) entry which is preliminary data.</text>
</comment>
<protein>
    <submittedName>
        <fullName evidence="1">Molybdopterin converting factor subunit 1</fullName>
    </submittedName>
</protein>
<reference evidence="1 2" key="1">
    <citation type="submission" date="2020-07" db="EMBL/GenBank/DDBJ databases">
        <title>Endozoicomonas sp. nov., isolated from sediment.</title>
        <authorList>
            <person name="Gu T."/>
        </authorList>
    </citation>
    <scope>NUCLEOTIDE SEQUENCE [LARGE SCALE GENOMIC DNA]</scope>
    <source>
        <strain evidence="1 2">SM1973</strain>
    </source>
</reference>
<organism evidence="1 2">
    <name type="scientific">Spartinivicinus marinus</name>
    <dbReference type="NCBI Taxonomy" id="2994442"/>
    <lineage>
        <taxon>Bacteria</taxon>
        <taxon>Pseudomonadati</taxon>
        <taxon>Pseudomonadota</taxon>
        <taxon>Gammaproteobacteria</taxon>
        <taxon>Oceanospirillales</taxon>
        <taxon>Zooshikellaceae</taxon>
        <taxon>Spartinivicinus</taxon>
    </lineage>
</organism>
<dbReference type="InterPro" id="IPR016155">
    <property type="entry name" value="Mopterin_synth/thiamin_S_b"/>
</dbReference>
<evidence type="ECO:0000313" key="2">
    <source>
        <dbReference type="Proteomes" id="UP000569732"/>
    </source>
</evidence>
<dbReference type="Gene3D" id="3.10.20.30">
    <property type="match status" value="1"/>
</dbReference>
<evidence type="ECO:0000313" key="1">
    <source>
        <dbReference type="EMBL" id="NYZ68938.1"/>
    </source>
</evidence>
<dbReference type="EMBL" id="JACCKB010000054">
    <property type="protein sequence ID" value="NYZ68938.1"/>
    <property type="molecule type" value="Genomic_DNA"/>
</dbReference>
<proteinExistence type="predicted"/>
<gene>
    <name evidence="1" type="primary">moaD</name>
    <name evidence="1" type="ORF">H0A36_23235</name>
</gene>
<keyword evidence="2" id="KW-1185">Reference proteome</keyword>
<dbReference type="Proteomes" id="UP000569732">
    <property type="component" value="Unassembled WGS sequence"/>
</dbReference>
<dbReference type="SUPFAM" id="SSF54285">
    <property type="entry name" value="MoaD/ThiS"/>
    <property type="match status" value="1"/>
</dbReference>
<dbReference type="InterPro" id="IPR003749">
    <property type="entry name" value="ThiS/MoaD-like"/>
</dbReference>